<dbReference type="Proteomes" id="UP000297527">
    <property type="component" value="Unassembled WGS sequence"/>
</dbReference>
<dbReference type="OrthoDB" id="2122982at2759"/>
<dbReference type="GO" id="GO:0008270">
    <property type="term" value="F:zinc ion binding"/>
    <property type="evidence" value="ECO:0007669"/>
    <property type="project" value="UniProtKB-KW"/>
</dbReference>
<feature type="compositionally biased region" description="Polar residues" evidence="2">
    <location>
        <begin position="21"/>
        <end position="46"/>
    </location>
</feature>
<dbReference type="InterPro" id="IPR013083">
    <property type="entry name" value="Znf_RING/FYVE/PHD"/>
</dbReference>
<dbReference type="EMBL" id="PQXN01000112">
    <property type="protein sequence ID" value="TGO54138.1"/>
    <property type="molecule type" value="Genomic_DNA"/>
</dbReference>
<keyword evidence="1" id="KW-0862">Zinc</keyword>
<dbReference type="PANTHER" id="PTHR21540">
    <property type="entry name" value="RING FINGER AND SWIM DOMAIN-CONTAINING PROTEIN 2"/>
    <property type="match status" value="1"/>
</dbReference>
<organism evidence="4 5">
    <name type="scientific">Botryotinia convoluta</name>
    <dbReference type="NCBI Taxonomy" id="54673"/>
    <lineage>
        <taxon>Eukaryota</taxon>
        <taxon>Fungi</taxon>
        <taxon>Dikarya</taxon>
        <taxon>Ascomycota</taxon>
        <taxon>Pezizomycotina</taxon>
        <taxon>Leotiomycetes</taxon>
        <taxon>Helotiales</taxon>
        <taxon>Sclerotiniaceae</taxon>
        <taxon>Botryotinia</taxon>
    </lineage>
</organism>
<dbReference type="Gene3D" id="3.30.40.10">
    <property type="entry name" value="Zinc/RING finger domain, C3HC4 (zinc finger)"/>
    <property type="match status" value="1"/>
</dbReference>
<gene>
    <name evidence="4" type="ORF">BCON_0112g00340</name>
</gene>
<dbReference type="PROSITE" id="PS50089">
    <property type="entry name" value="ZF_RING_2"/>
    <property type="match status" value="1"/>
</dbReference>
<comment type="caution">
    <text evidence="4">The sequence shown here is derived from an EMBL/GenBank/DDBJ whole genome shotgun (WGS) entry which is preliminary data.</text>
</comment>
<dbReference type="InterPro" id="IPR039903">
    <property type="entry name" value="Zswim2"/>
</dbReference>
<protein>
    <recommendedName>
        <fullName evidence="3">RING-type domain-containing protein</fullName>
    </recommendedName>
</protein>
<dbReference type="GO" id="GO:0061630">
    <property type="term" value="F:ubiquitin protein ligase activity"/>
    <property type="evidence" value="ECO:0007669"/>
    <property type="project" value="InterPro"/>
</dbReference>
<dbReference type="Pfam" id="PF13639">
    <property type="entry name" value="zf-RING_2"/>
    <property type="match status" value="1"/>
</dbReference>
<name>A0A4Z1HY16_9HELO</name>
<dbReference type="InterPro" id="IPR001841">
    <property type="entry name" value="Znf_RING"/>
</dbReference>
<dbReference type="AlphaFoldDB" id="A0A4Z1HY16"/>
<evidence type="ECO:0000256" key="2">
    <source>
        <dbReference type="SAM" id="MobiDB-lite"/>
    </source>
</evidence>
<evidence type="ECO:0000259" key="3">
    <source>
        <dbReference type="PROSITE" id="PS50089"/>
    </source>
</evidence>
<keyword evidence="1" id="KW-0479">Metal-binding</keyword>
<evidence type="ECO:0000313" key="5">
    <source>
        <dbReference type="Proteomes" id="UP000297527"/>
    </source>
</evidence>
<dbReference type="SMART" id="SM00184">
    <property type="entry name" value="RING"/>
    <property type="match status" value="1"/>
</dbReference>
<dbReference type="SUPFAM" id="SSF57850">
    <property type="entry name" value="RING/U-box"/>
    <property type="match status" value="1"/>
</dbReference>
<evidence type="ECO:0000256" key="1">
    <source>
        <dbReference type="PROSITE-ProRule" id="PRU00175"/>
    </source>
</evidence>
<keyword evidence="5" id="KW-1185">Reference proteome</keyword>
<evidence type="ECO:0000313" key="4">
    <source>
        <dbReference type="EMBL" id="TGO54138.1"/>
    </source>
</evidence>
<keyword evidence="1" id="KW-0863">Zinc-finger</keyword>
<dbReference type="PANTHER" id="PTHR21540:SF0">
    <property type="entry name" value="PHD FAMILY PROTEIN"/>
    <property type="match status" value="1"/>
</dbReference>
<accession>A0A4Z1HY16</accession>
<sequence length="258" mass="29579">MSFNNKKDKKTSVKSDTTTTLSTEMANLSMSPNIHPTPESTKQGVKNSESVVDDCPICCDEMNEPENNIRMEHCCKRTFHGACLRSWANEQTSMDREGTCPMCRSEWPVEFVEQLFKGYEEEELIEVQYECSCNDDTDMNLVAPNTLQGLSEEQKSSLREIIALIEREYYQSIGYANPTQCLLIVFMMCPEDPLQILLEGESSADRQYEAMKVLLMWVLYHVQEGETPLSCTKFTFFPRPSNYDHFGPEPELAELAER</sequence>
<feature type="region of interest" description="Disordered" evidence="2">
    <location>
        <begin position="1"/>
        <end position="46"/>
    </location>
</feature>
<reference evidence="4 5" key="1">
    <citation type="submission" date="2017-12" db="EMBL/GenBank/DDBJ databases">
        <title>Comparative genomics of Botrytis spp.</title>
        <authorList>
            <person name="Valero-Jimenez C.A."/>
            <person name="Tapia P."/>
            <person name="Veloso J."/>
            <person name="Silva-Moreno E."/>
            <person name="Staats M."/>
            <person name="Valdes J.H."/>
            <person name="Van Kan J.A.L."/>
        </authorList>
    </citation>
    <scope>NUCLEOTIDE SEQUENCE [LARGE SCALE GENOMIC DNA]</scope>
    <source>
        <strain evidence="4 5">MUCL11595</strain>
    </source>
</reference>
<proteinExistence type="predicted"/>
<feature type="domain" description="RING-type" evidence="3">
    <location>
        <begin position="55"/>
        <end position="104"/>
    </location>
</feature>